<reference evidence="6" key="1">
    <citation type="submission" date="2021-02" db="EMBL/GenBank/DDBJ databases">
        <authorList>
            <person name="Nowell W R."/>
        </authorList>
    </citation>
    <scope>NUCLEOTIDE SEQUENCE</scope>
</reference>
<sequence length="373" mass="43003">MSPPTTHLLIRSKTTHDLNKMTKETTEKDNNNLLLLSNSLSSSLNSLPTTESYSSSQQTPSSSLSKASSYSSLINDDLFHSSSLSTSSPQSSTPEDEIEEESEDLTTPVEKHKTMPLPVNKNELLTTRERFLPKKRTLHYTQSVLTHTHLAKLCPILEDTIEIHGNGNFPTLNIRPKQFVLDLRKLFQQNNIDILDIRLNGGVASYVLTNDKSYIYNDIDFIFRCDLSTEQKWSQIKSLVFECISINYFPQGTTPISPVILQQAYVEKMIRVVNQENDCWGLISLCNHYGQNFELKFLDRMKRQFQFSVDSFQIILDPLLDYYEKEQKYEKLPITKTYSKTNGHYDNQQCLNGRQQKLYGGNFVLKIQLTFYY</sequence>
<proteinExistence type="inferred from homology"/>
<comment type="caution">
    <text evidence="6">The sequence shown here is derived from an EMBL/GenBank/DDBJ whole genome shotgun (WGS) entry which is preliminary data.</text>
</comment>
<evidence type="ECO:0000256" key="5">
    <source>
        <dbReference type="SAM" id="MobiDB-lite"/>
    </source>
</evidence>
<dbReference type="GO" id="GO:0003723">
    <property type="term" value="F:RNA binding"/>
    <property type="evidence" value="ECO:0007669"/>
    <property type="project" value="TreeGrafter"/>
</dbReference>
<feature type="region of interest" description="Disordered" evidence="5">
    <location>
        <begin position="81"/>
        <end position="114"/>
    </location>
</feature>
<keyword evidence="3" id="KW-0808">Transferase</keyword>
<dbReference type="GO" id="GO:0048255">
    <property type="term" value="P:mRNA stabilization"/>
    <property type="evidence" value="ECO:0007669"/>
    <property type="project" value="TreeGrafter"/>
</dbReference>
<evidence type="ECO:0000313" key="7">
    <source>
        <dbReference type="EMBL" id="CAF3874450.1"/>
    </source>
</evidence>
<dbReference type="GO" id="GO:1990817">
    <property type="term" value="F:poly(A) RNA polymerase activity"/>
    <property type="evidence" value="ECO:0007669"/>
    <property type="project" value="UniProtKB-EC"/>
</dbReference>
<dbReference type="AlphaFoldDB" id="A0A814PSL3"/>
<evidence type="ECO:0000256" key="3">
    <source>
        <dbReference type="ARBA" id="ARBA00022679"/>
    </source>
</evidence>
<comment type="catalytic activity">
    <reaction evidence="4">
        <text>RNA(n) + ATP = RNA(n)-3'-adenine ribonucleotide + diphosphate</text>
        <dbReference type="Rhea" id="RHEA:11332"/>
        <dbReference type="Rhea" id="RHEA-COMP:14527"/>
        <dbReference type="Rhea" id="RHEA-COMP:17347"/>
        <dbReference type="ChEBI" id="CHEBI:30616"/>
        <dbReference type="ChEBI" id="CHEBI:33019"/>
        <dbReference type="ChEBI" id="CHEBI:140395"/>
        <dbReference type="ChEBI" id="CHEBI:173115"/>
        <dbReference type="EC" id="2.7.7.19"/>
    </reaction>
    <physiologicalReaction direction="left-to-right" evidence="4">
        <dbReference type="Rhea" id="RHEA:11333"/>
    </physiologicalReaction>
</comment>
<dbReference type="Proteomes" id="UP000663829">
    <property type="component" value="Unassembled WGS sequence"/>
</dbReference>
<dbReference type="PANTHER" id="PTHR12974">
    <property type="entry name" value="PRION-LIKE- Q/N-RICH -DOMAIN-BEARING PROTEIN PROTEIN 44"/>
    <property type="match status" value="1"/>
</dbReference>
<keyword evidence="8" id="KW-1185">Reference proteome</keyword>
<dbReference type="EC" id="2.7.7.19" evidence="2"/>
<dbReference type="InterPro" id="IPR012937">
    <property type="entry name" value="TET5"/>
</dbReference>
<evidence type="ECO:0000256" key="4">
    <source>
        <dbReference type="ARBA" id="ARBA00047933"/>
    </source>
</evidence>
<evidence type="ECO:0000256" key="2">
    <source>
        <dbReference type="ARBA" id="ARBA00012388"/>
    </source>
</evidence>
<feature type="region of interest" description="Disordered" evidence="5">
    <location>
        <begin position="44"/>
        <end position="67"/>
    </location>
</feature>
<organism evidence="6 8">
    <name type="scientific">Didymodactylos carnosus</name>
    <dbReference type="NCBI Taxonomy" id="1234261"/>
    <lineage>
        <taxon>Eukaryota</taxon>
        <taxon>Metazoa</taxon>
        <taxon>Spiralia</taxon>
        <taxon>Gnathifera</taxon>
        <taxon>Rotifera</taxon>
        <taxon>Eurotatoria</taxon>
        <taxon>Bdelloidea</taxon>
        <taxon>Philodinida</taxon>
        <taxon>Philodinidae</taxon>
        <taxon>Didymodactylos</taxon>
    </lineage>
</organism>
<comment type="similarity">
    <text evidence="1">Belongs to the TENT family.</text>
</comment>
<dbReference type="Proteomes" id="UP000681722">
    <property type="component" value="Unassembled WGS sequence"/>
</dbReference>
<evidence type="ECO:0000313" key="6">
    <source>
        <dbReference type="EMBL" id="CAF1109954.1"/>
    </source>
</evidence>
<gene>
    <name evidence="6" type="ORF">GPM918_LOCUS19180</name>
    <name evidence="7" type="ORF">SRO942_LOCUS19181</name>
</gene>
<dbReference type="PANTHER" id="PTHR12974:SF36">
    <property type="entry name" value="POLYNUCLEOTIDE ADENYLYLTRANSFERASE"/>
    <property type="match status" value="1"/>
</dbReference>
<feature type="compositionally biased region" description="Low complexity" evidence="5">
    <location>
        <begin position="81"/>
        <end position="93"/>
    </location>
</feature>
<feature type="compositionally biased region" description="Acidic residues" evidence="5">
    <location>
        <begin position="94"/>
        <end position="104"/>
    </location>
</feature>
<dbReference type="EMBL" id="CAJOBC010005742">
    <property type="protein sequence ID" value="CAF3874450.1"/>
    <property type="molecule type" value="Genomic_DNA"/>
</dbReference>
<evidence type="ECO:0000313" key="8">
    <source>
        <dbReference type="Proteomes" id="UP000663829"/>
    </source>
</evidence>
<name>A0A814PSL3_9BILA</name>
<evidence type="ECO:0000256" key="1">
    <source>
        <dbReference type="ARBA" id="ARBA00007631"/>
    </source>
</evidence>
<dbReference type="EMBL" id="CAJNOQ010005739">
    <property type="protein sequence ID" value="CAF1109954.1"/>
    <property type="molecule type" value="Genomic_DNA"/>
</dbReference>
<protein>
    <recommendedName>
        <fullName evidence="2">polynucleotide adenylyltransferase</fullName>
        <ecNumber evidence="2">2.7.7.19</ecNumber>
    </recommendedName>
</protein>
<dbReference type="Pfam" id="PF07984">
    <property type="entry name" value="NTP_transf_7"/>
    <property type="match status" value="1"/>
</dbReference>
<dbReference type="SMART" id="SM01153">
    <property type="entry name" value="DUF1693"/>
    <property type="match status" value="1"/>
</dbReference>
<dbReference type="OrthoDB" id="10065073at2759"/>
<accession>A0A814PSL3</accession>